<evidence type="ECO:0000313" key="6">
    <source>
        <dbReference type="EMBL" id="GFO94625.1"/>
    </source>
</evidence>
<keyword evidence="4" id="KW-0411">Iron-sulfur</keyword>
<keyword evidence="1" id="KW-0004">4Fe-4S</keyword>
<dbReference type="Gene3D" id="3.30.70.20">
    <property type="match status" value="1"/>
</dbReference>
<gene>
    <name evidence="6" type="ORF">COEU31_16710</name>
</gene>
<dbReference type="GO" id="GO:0046872">
    <property type="term" value="F:metal ion binding"/>
    <property type="evidence" value="ECO:0007669"/>
    <property type="project" value="UniProtKB-KW"/>
</dbReference>
<organism evidence="6 7">
    <name type="scientific">Coprococcus eutactus</name>
    <dbReference type="NCBI Taxonomy" id="33043"/>
    <lineage>
        <taxon>Bacteria</taxon>
        <taxon>Bacillati</taxon>
        <taxon>Bacillota</taxon>
        <taxon>Clostridia</taxon>
        <taxon>Lachnospirales</taxon>
        <taxon>Lachnospiraceae</taxon>
        <taxon>Coprococcus</taxon>
    </lineage>
</organism>
<feature type="domain" description="4Fe-4S ferredoxin-type" evidence="5">
    <location>
        <begin position="29"/>
        <end position="56"/>
    </location>
</feature>
<dbReference type="InterPro" id="IPR050572">
    <property type="entry name" value="Fe-S_Ferredoxin"/>
</dbReference>
<name>A0AAI9NZ26_9FIRM</name>
<dbReference type="GO" id="GO:0051539">
    <property type="term" value="F:4 iron, 4 sulfur cluster binding"/>
    <property type="evidence" value="ECO:0007669"/>
    <property type="project" value="UniProtKB-KW"/>
</dbReference>
<evidence type="ECO:0000256" key="1">
    <source>
        <dbReference type="ARBA" id="ARBA00022485"/>
    </source>
</evidence>
<evidence type="ECO:0000256" key="2">
    <source>
        <dbReference type="ARBA" id="ARBA00022723"/>
    </source>
</evidence>
<evidence type="ECO:0000259" key="5">
    <source>
        <dbReference type="PROSITE" id="PS51379"/>
    </source>
</evidence>
<dbReference type="PROSITE" id="PS00198">
    <property type="entry name" value="4FE4S_FER_1"/>
    <property type="match status" value="2"/>
</dbReference>
<dbReference type="PROSITE" id="PS51379">
    <property type="entry name" value="4FE4S_FER_2"/>
    <property type="match status" value="2"/>
</dbReference>
<dbReference type="RefSeq" id="WP_015534282.1">
    <property type="nucleotide sequence ID" value="NZ_BLYL01000009.1"/>
</dbReference>
<protein>
    <submittedName>
        <fullName evidence="6">4Fe-4S ferredoxin</fullName>
    </submittedName>
</protein>
<dbReference type="PANTHER" id="PTHR43687:SF1">
    <property type="entry name" value="FERREDOXIN III"/>
    <property type="match status" value="1"/>
</dbReference>
<keyword evidence="2" id="KW-0479">Metal-binding</keyword>
<reference evidence="6" key="1">
    <citation type="submission" date="2020-06" db="EMBL/GenBank/DDBJ databases">
        <title>Characterization of fructooligosaccharide metabolism and fructooligosaccharide-degrading enzymes in human commensal butyrate producers.</title>
        <authorList>
            <person name="Tanno H."/>
            <person name="Fujii T."/>
            <person name="Hirano K."/>
            <person name="Maeno S."/>
            <person name="Tonozuka T."/>
            <person name="Sakamoto M."/>
            <person name="Ohkuma M."/>
            <person name="Tochio T."/>
            <person name="Endo A."/>
        </authorList>
    </citation>
    <scope>NUCLEOTIDE SEQUENCE</scope>
    <source>
        <strain evidence="6">JCM 31265</strain>
    </source>
</reference>
<accession>A0AAI9NZ26</accession>
<keyword evidence="3" id="KW-0408">Iron</keyword>
<proteinExistence type="predicted"/>
<feature type="domain" description="4Fe-4S ferredoxin-type" evidence="5">
    <location>
        <begin position="1"/>
        <end position="25"/>
    </location>
</feature>
<dbReference type="SUPFAM" id="SSF54862">
    <property type="entry name" value="4Fe-4S ferredoxins"/>
    <property type="match status" value="1"/>
</dbReference>
<dbReference type="InterPro" id="IPR017896">
    <property type="entry name" value="4Fe4S_Fe-S-bd"/>
</dbReference>
<evidence type="ECO:0000313" key="7">
    <source>
        <dbReference type="Proteomes" id="UP000660047"/>
    </source>
</evidence>
<dbReference type="EMBL" id="BLYL01000009">
    <property type="protein sequence ID" value="GFO94625.1"/>
    <property type="molecule type" value="Genomic_DNA"/>
</dbReference>
<dbReference type="PANTHER" id="PTHR43687">
    <property type="entry name" value="ADENYLYLSULFATE REDUCTASE, BETA SUBUNIT"/>
    <property type="match status" value="1"/>
</dbReference>
<evidence type="ECO:0000256" key="4">
    <source>
        <dbReference type="ARBA" id="ARBA00023014"/>
    </source>
</evidence>
<evidence type="ECO:0000256" key="3">
    <source>
        <dbReference type="ARBA" id="ARBA00023004"/>
    </source>
</evidence>
<dbReference type="Pfam" id="PF13187">
    <property type="entry name" value="Fer4_9"/>
    <property type="match status" value="1"/>
</dbReference>
<dbReference type="AlphaFoldDB" id="A0AAI9NZ26"/>
<dbReference type="Proteomes" id="UP000660047">
    <property type="component" value="Unassembled WGS sequence"/>
</dbReference>
<sequence>MAFVIGDSCIGCGSCAGACPVGAISDNGGVFVIDGSQCISCGACAGSCPVGTIAEE</sequence>
<dbReference type="InterPro" id="IPR017900">
    <property type="entry name" value="4Fe4S_Fe_S_CS"/>
</dbReference>
<comment type="caution">
    <text evidence="6">The sequence shown here is derived from an EMBL/GenBank/DDBJ whole genome shotgun (WGS) entry which is preliminary data.</text>
</comment>